<comment type="caution">
    <text evidence="3">The sequence shown here is derived from an EMBL/GenBank/DDBJ whole genome shotgun (WGS) entry which is preliminary data.</text>
</comment>
<dbReference type="AlphaFoldDB" id="A0A3R9ZJQ8"/>
<feature type="compositionally biased region" description="Basic and acidic residues" evidence="1">
    <location>
        <begin position="49"/>
        <end position="58"/>
    </location>
</feature>
<proteinExistence type="predicted"/>
<dbReference type="OrthoDB" id="4428184at2"/>
<dbReference type="Proteomes" id="UP000274907">
    <property type="component" value="Unassembled WGS sequence"/>
</dbReference>
<feature type="transmembrane region" description="Helical" evidence="2">
    <location>
        <begin position="191"/>
        <end position="209"/>
    </location>
</feature>
<reference evidence="3 4" key="1">
    <citation type="submission" date="2018-12" db="EMBL/GenBank/DDBJ databases">
        <title>YIM 101343 draft genome.</title>
        <authorList>
            <person name="Chen X."/>
        </authorList>
    </citation>
    <scope>NUCLEOTIDE SEQUENCE [LARGE SCALE GENOMIC DNA]</scope>
    <source>
        <strain evidence="3 4">YIM 101343</strain>
    </source>
</reference>
<feature type="transmembrane region" description="Helical" evidence="2">
    <location>
        <begin position="215"/>
        <end position="236"/>
    </location>
</feature>
<evidence type="ECO:0000313" key="4">
    <source>
        <dbReference type="Proteomes" id="UP000274907"/>
    </source>
</evidence>
<keyword evidence="4" id="KW-1185">Reference proteome</keyword>
<dbReference type="RefSeq" id="WP_126120234.1">
    <property type="nucleotide sequence ID" value="NZ_RXHJ01000005.1"/>
</dbReference>
<evidence type="ECO:0000256" key="1">
    <source>
        <dbReference type="SAM" id="MobiDB-lite"/>
    </source>
</evidence>
<evidence type="ECO:0000256" key="2">
    <source>
        <dbReference type="SAM" id="Phobius"/>
    </source>
</evidence>
<feature type="region of interest" description="Disordered" evidence="1">
    <location>
        <begin position="12"/>
        <end position="97"/>
    </location>
</feature>
<keyword evidence="2" id="KW-1133">Transmembrane helix</keyword>
<organism evidence="3 4">
    <name type="scientific">Corynebacterium hylobatis</name>
    <dbReference type="NCBI Taxonomy" id="1859290"/>
    <lineage>
        <taxon>Bacteria</taxon>
        <taxon>Bacillati</taxon>
        <taxon>Actinomycetota</taxon>
        <taxon>Actinomycetes</taxon>
        <taxon>Mycobacteriales</taxon>
        <taxon>Corynebacteriaceae</taxon>
        <taxon>Corynebacterium</taxon>
    </lineage>
</organism>
<protein>
    <submittedName>
        <fullName evidence="3">Uncharacterized protein</fullName>
    </submittedName>
</protein>
<keyword evidence="2" id="KW-0472">Membrane</keyword>
<feature type="compositionally biased region" description="Acidic residues" evidence="1">
    <location>
        <begin position="75"/>
        <end position="87"/>
    </location>
</feature>
<sequence>MSDKQLTVAELLARAGREKEGEETPRRRRRSLEEGGISVAELTGSIPAVKEKPVESKHSSVPIDGPEPESRPEPETGEEEAAPEPEESTPATDQTVVLGKVETELPEPEPEPESAPEQTGVIDLVDAPEEPEEPEGLEDVDKQLAGEETSGVEEKTSLTGVILMTAIGVVLGVVIFKGFEVLWESFSRPVVAILALLVTVGLVGVVKALRTTNDALSMVLAGFVGLLMTFGPLAIVML</sequence>
<dbReference type="EMBL" id="RXHJ01000005">
    <property type="protein sequence ID" value="RSZ64364.1"/>
    <property type="molecule type" value="Genomic_DNA"/>
</dbReference>
<gene>
    <name evidence="3" type="ORF">EAH68_05055</name>
</gene>
<name>A0A3R9ZJQ8_9CORY</name>
<evidence type="ECO:0000313" key="3">
    <source>
        <dbReference type="EMBL" id="RSZ64364.1"/>
    </source>
</evidence>
<feature type="compositionally biased region" description="Basic and acidic residues" evidence="1">
    <location>
        <begin position="15"/>
        <end position="25"/>
    </location>
</feature>
<feature type="transmembrane region" description="Helical" evidence="2">
    <location>
        <begin position="158"/>
        <end position="179"/>
    </location>
</feature>
<keyword evidence="2" id="KW-0812">Transmembrane</keyword>
<accession>A0A3R9ZJQ8</accession>